<keyword evidence="3" id="KW-0732">Signal</keyword>
<dbReference type="Pfam" id="PF01510">
    <property type="entry name" value="Amidase_2"/>
    <property type="match status" value="1"/>
</dbReference>
<reference evidence="10" key="1">
    <citation type="submission" date="2020-10" db="EMBL/GenBank/DDBJ databases">
        <title>Chromosome-scale genome assembly of the Allis shad, Alosa alosa.</title>
        <authorList>
            <person name="Margot Z."/>
            <person name="Christophe K."/>
            <person name="Cabau C."/>
            <person name="Louis A."/>
            <person name="Berthelot C."/>
            <person name="Parey E."/>
            <person name="Roest Crollius H."/>
            <person name="Montfort J."/>
            <person name="Robinson-Rechavi M."/>
            <person name="Bucao C."/>
            <person name="Bouchez O."/>
            <person name="Gislard M."/>
            <person name="Lluch J."/>
            <person name="Milhes M."/>
            <person name="Lampietro C."/>
            <person name="Lopez Roques C."/>
            <person name="Donnadieu C."/>
            <person name="Braasch I."/>
            <person name="Desvignes T."/>
            <person name="Postlethwait J."/>
            <person name="Bobe J."/>
            <person name="Guiguen Y."/>
        </authorList>
    </citation>
    <scope>NUCLEOTIDE SEQUENCE</scope>
    <source>
        <strain evidence="10">M-15738</strain>
        <tissue evidence="10">Blood</tissue>
    </source>
</reference>
<dbReference type="GO" id="GO:0045087">
    <property type="term" value="P:innate immune response"/>
    <property type="evidence" value="ECO:0007669"/>
    <property type="project" value="UniProtKB-KW"/>
</dbReference>
<dbReference type="GO" id="GO:0042834">
    <property type="term" value="F:peptidoglycan binding"/>
    <property type="evidence" value="ECO:0007669"/>
    <property type="project" value="InterPro"/>
</dbReference>
<organism evidence="10 11">
    <name type="scientific">Alosa alosa</name>
    <name type="common">allis shad</name>
    <dbReference type="NCBI Taxonomy" id="278164"/>
    <lineage>
        <taxon>Eukaryota</taxon>
        <taxon>Metazoa</taxon>
        <taxon>Chordata</taxon>
        <taxon>Craniata</taxon>
        <taxon>Vertebrata</taxon>
        <taxon>Euteleostomi</taxon>
        <taxon>Actinopterygii</taxon>
        <taxon>Neopterygii</taxon>
        <taxon>Teleostei</taxon>
        <taxon>Clupei</taxon>
        <taxon>Clupeiformes</taxon>
        <taxon>Clupeoidei</taxon>
        <taxon>Clupeidae</taxon>
        <taxon>Alosa</taxon>
    </lineage>
</organism>
<evidence type="ECO:0000313" key="10">
    <source>
        <dbReference type="EMBL" id="KAG5269431.1"/>
    </source>
</evidence>
<feature type="domain" description="N-acetylmuramoyl-L-alanine amidase" evidence="8">
    <location>
        <begin position="35"/>
        <end position="172"/>
    </location>
</feature>
<evidence type="ECO:0000256" key="7">
    <source>
        <dbReference type="PIRSR" id="PIRSR037945-1"/>
    </source>
</evidence>
<comment type="similarity">
    <text evidence="1 6">Belongs to the N-acetylmuramoyl-L-alanine amidase 2 family.</text>
</comment>
<evidence type="ECO:0000256" key="2">
    <source>
        <dbReference type="ARBA" id="ARBA00022588"/>
    </source>
</evidence>
<dbReference type="AlphaFoldDB" id="A0AAV6G6A7"/>
<feature type="domain" description="Peptidoglycan recognition protein family" evidence="9">
    <location>
        <begin position="24"/>
        <end position="166"/>
    </location>
</feature>
<dbReference type="InterPro" id="IPR017331">
    <property type="entry name" value="Peptidoglycan_recognition"/>
</dbReference>
<dbReference type="Proteomes" id="UP000823561">
    <property type="component" value="Chromosome 15"/>
</dbReference>
<dbReference type="GO" id="GO:0009253">
    <property type="term" value="P:peptidoglycan catabolic process"/>
    <property type="evidence" value="ECO:0007669"/>
    <property type="project" value="InterPro"/>
</dbReference>
<evidence type="ECO:0000256" key="5">
    <source>
        <dbReference type="ARBA" id="ARBA00023157"/>
    </source>
</evidence>
<dbReference type="SUPFAM" id="SSF55846">
    <property type="entry name" value="N-acetylmuramoyl-L-alanine amidase-like"/>
    <property type="match status" value="1"/>
</dbReference>
<sequence>MLHVNMDKEDTRRSGYCPFERQEVNITSRSDWGAMDPRRKKEMSEPAKRVVIHHTAIRNCATAQDCMEQVIRIQKMHVRDRDFDDIGYSFLVGQNGMLYEGRGWGIVGAHSKGHNLDSVGIAFMGNFNDDVPTSAALSSVKRLLQDGVLQGFLISNYTILGHRDLASTECPGNKLYSEIQRLGSDRE</sequence>
<evidence type="ECO:0000256" key="1">
    <source>
        <dbReference type="ARBA" id="ARBA00007553"/>
    </source>
</evidence>
<dbReference type="GO" id="GO:0008270">
    <property type="term" value="F:zinc ion binding"/>
    <property type="evidence" value="ECO:0007669"/>
    <property type="project" value="InterPro"/>
</dbReference>
<accession>A0AAV6G6A7</accession>
<dbReference type="FunFam" id="3.40.80.10:FF:000001">
    <property type="entry name" value="Peptidoglycan recognition protein 1"/>
    <property type="match status" value="1"/>
</dbReference>
<dbReference type="GO" id="GO:0008745">
    <property type="term" value="F:N-acetylmuramoyl-L-alanine amidase activity"/>
    <property type="evidence" value="ECO:0007669"/>
    <property type="project" value="InterPro"/>
</dbReference>
<keyword evidence="4 6" id="KW-0391">Immunity</keyword>
<gene>
    <name evidence="10" type="ORF">AALO_G00201940</name>
</gene>
<dbReference type="Gene3D" id="3.40.80.10">
    <property type="entry name" value="Peptidoglycan recognition protein-like"/>
    <property type="match status" value="1"/>
</dbReference>
<comment type="caution">
    <text evidence="10">The sequence shown here is derived from an EMBL/GenBank/DDBJ whole genome shotgun (WGS) entry which is preliminary data.</text>
</comment>
<dbReference type="PANTHER" id="PTHR11022:SF12">
    <property type="entry name" value="PEPTIDOGLYCAN RECOGNITION PROTEIN 3"/>
    <property type="match status" value="1"/>
</dbReference>
<proteinExistence type="inferred from homology"/>
<evidence type="ECO:0000256" key="3">
    <source>
        <dbReference type="ARBA" id="ARBA00022729"/>
    </source>
</evidence>
<keyword evidence="2 6" id="KW-0399">Innate immunity</keyword>
<dbReference type="PANTHER" id="PTHR11022">
    <property type="entry name" value="PEPTIDOGLYCAN RECOGNITION PROTEIN"/>
    <property type="match status" value="1"/>
</dbReference>
<dbReference type="SMART" id="SM00701">
    <property type="entry name" value="PGRP"/>
    <property type="match status" value="1"/>
</dbReference>
<dbReference type="InterPro" id="IPR006619">
    <property type="entry name" value="PGRP_domain_met/bac"/>
</dbReference>
<dbReference type="InterPro" id="IPR002502">
    <property type="entry name" value="Amidase_domain"/>
</dbReference>
<evidence type="ECO:0000256" key="4">
    <source>
        <dbReference type="ARBA" id="ARBA00022859"/>
    </source>
</evidence>
<dbReference type="PIRSF" id="PIRSF037945">
    <property type="entry name" value="PGRPs"/>
    <property type="match status" value="1"/>
</dbReference>
<comment type="function">
    <text evidence="6">Innate immunity protein that plays several important functions in antimicrobial and antitumor defense systems.</text>
</comment>
<evidence type="ECO:0000313" key="11">
    <source>
        <dbReference type="Proteomes" id="UP000823561"/>
    </source>
</evidence>
<name>A0AAV6G6A7_9TELE</name>
<evidence type="ECO:0000259" key="9">
    <source>
        <dbReference type="SMART" id="SM00701"/>
    </source>
</evidence>
<dbReference type="InterPro" id="IPR015510">
    <property type="entry name" value="PGRP"/>
</dbReference>
<protein>
    <recommendedName>
        <fullName evidence="6">Peptidoglycan-recognition protein</fullName>
    </recommendedName>
</protein>
<evidence type="ECO:0000256" key="6">
    <source>
        <dbReference type="PIRNR" id="PIRNR037945"/>
    </source>
</evidence>
<dbReference type="SMART" id="SM00644">
    <property type="entry name" value="Ami_2"/>
    <property type="match status" value="1"/>
</dbReference>
<keyword evidence="5" id="KW-1015">Disulfide bond</keyword>
<keyword evidence="11" id="KW-1185">Reference proteome</keyword>
<dbReference type="EMBL" id="JADWDJ010000015">
    <property type="protein sequence ID" value="KAG5269431.1"/>
    <property type="molecule type" value="Genomic_DNA"/>
</dbReference>
<feature type="disulfide bond" evidence="7">
    <location>
        <begin position="60"/>
        <end position="66"/>
    </location>
</feature>
<evidence type="ECO:0000259" key="8">
    <source>
        <dbReference type="SMART" id="SM00644"/>
    </source>
</evidence>
<dbReference type="CDD" id="cd06583">
    <property type="entry name" value="PGRP"/>
    <property type="match status" value="1"/>
</dbReference>
<dbReference type="InterPro" id="IPR036505">
    <property type="entry name" value="Amidase/PGRP_sf"/>
</dbReference>